<proteinExistence type="inferred from homology"/>
<dbReference type="Gene3D" id="3.30.70.330">
    <property type="match status" value="1"/>
</dbReference>
<keyword evidence="2 4" id="KW-0689">Ribosomal protein</keyword>
<dbReference type="Pfam" id="PF00276">
    <property type="entry name" value="Ribosomal_L23"/>
    <property type="match status" value="1"/>
</dbReference>
<feature type="region of interest" description="Disordered" evidence="5">
    <location>
        <begin position="91"/>
        <end position="134"/>
    </location>
</feature>
<evidence type="ECO:0000256" key="3">
    <source>
        <dbReference type="ARBA" id="ARBA00023274"/>
    </source>
</evidence>
<dbReference type="SUPFAM" id="SSF54189">
    <property type="entry name" value="Ribosomal proteins S24e, L23 and L15e"/>
    <property type="match status" value="1"/>
</dbReference>
<dbReference type="EMBL" id="MFAV01000046">
    <property type="protein sequence ID" value="OGD85727.1"/>
    <property type="molecule type" value="Genomic_DNA"/>
</dbReference>
<dbReference type="GO" id="GO:0006412">
    <property type="term" value="P:translation"/>
    <property type="evidence" value="ECO:0007669"/>
    <property type="project" value="UniProtKB-UniRule"/>
</dbReference>
<organism evidence="6 7">
    <name type="scientific">Candidatus Curtissbacteria bacterium RBG_16_39_7</name>
    <dbReference type="NCBI Taxonomy" id="1797707"/>
    <lineage>
        <taxon>Bacteria</taxon>
        <taxon>Candidatus Curtissiibacteriota</taxon>
    </lineage>
</organism>
<comment type="similarity">
    <text evidence="1 4">Belongs to the universal ribosomal protein uL23 family.</text>
</comment>
<gene>
    <name evidence="4" type="primary">rplW</name>
    <name evidence="6" type="ORF">A2Z23_01475</name>
</gene>
<dbReference type="PANTHER" id="PTHR12059">
    <property type="entry name" value="RIBOSOMAL PROTEIN L23-RELATED"/>
    <property type="match status" value="1"/>
</dbReference>
<dbReference type="Proteomes" id="UP000176628">
    <property type="component" value="Unassembled WGS sequence"/>
</dbReference>
<name>A0A1F5G1N1_9BACT</name>
<keyword evidence="3 4" id="KW-0687">Ribonucleoprotein</keyword>
<feature type="compositionally biased region" description="Basic residues" evidence="5">
    <location>
        <begin position="52"/>
        <end position="66"/>
    </location>
</feature>
<evidence type="ECO:0000256" key="1">
    <source>
        <dbReference type="ARBA" id="ARBA00006700"/>
    </source>
</evidence>
<sequence length="134" mass="16048">MNRSVIRKPIFSEKTQTKAALQVYTFEVEKDATKKDIKRALDKQFSVEVKKVRTRTQKPKRRRTGKRRYEVQTKSFKIAEITLKKDQKIDLWEVPKEEKPKSKKEKKPEKEKEEKKKDKKEKDQPAESQEKGEK</sequence>
<comment type="subunit">
    <text evidence="4">Part of the 50S ribosomal subunit. Contacts protein L29, and trigger factor when it is bound to the ribosome.</text>
</comment>
<reference evidence="6 7" key="1">
    <citation type="journal article" date="2016" name="Nat. Commun.">
        <title>Thousands of microbial genomes shed light on interconnected biogeochemical processes in an aquifer system.</title>
        <authorList>
            <person name="Anantharaman K."/>
            <person name="Brown C.T."/>
            <person name="Hug L.A."/>
            <person name="Sharon I."/>
            <person name="Castelle C.J."/>
            <person name="Probst A.J."/>
            <person name="Thomas B.C."/>
            <person name="Singh A."/>
            <person name="Wilkins M.J."/>
            <person name="Karaoz U."/>
            <person name="Brodie E.L."/>
            <person name="Williams K.H."/>
            <person name="Hubbard S.S."/>
            <person name="Banfield J.F."/>
        </authorList>
    </citation>
    <scope>NUCLEOTIDE SEQUENCE [LARGE SCALE GENOMIC DNA]</scope>
</reference>
<dbReference type="AlphaFoldDB" id="A0A1F5G1N1"/>
<comment type="function">
    <text evidence="4">One of the early assembly proteins it binds 23S rRNA. One of the proteins that surrounds the polypeptide exit tunnel on the outside of the ribosome. Forms the main docking site for trigger factor binding to the ribosome.</text>
</comment>
<keyword evidence="4" id="KW-0699">rRNA-binding</keyword>
<dbReference type="GO" id="GO:0019843">
    <property type="term" value="F:rRNA binding"/>
    <property type="evidence" value="ECO:0007669"/>
    <property type="project" value="UniProtKB-UniRule"/>
</dbReference>
<comment type="caution">
    <text evidence="6">The sequence shown here is derived from an EMBL/GenBank/DDBJ whole genome shotgun (WGS) entry which is preliminary data.</text>
</comment>
<protein>
    <recommendedName>
        <fullName evidence="4">Large ribosomal subunit protein uL23</fullName>
    </recommendedName>
</protein>
<feature type="region of interest" description="Disordered" evidence="5">
    <location>
        <begin position="52"/>
        <end position="71"/>
    </location>
</feature>
<dbReference type="PANTHER" id="PTHR12059:SF5">
    <property type="entry name" value="LARGE RIBOSOMAL SUBUNIT PROTEIN UL23M"/>
    <property type="match status" value="1"/>
</dbReference>
<dbReference type="InterPro" id="IPR012677">
    <property type="entry name" value="Nucleotide-bd_a/b_plait_sf"/>
</dbReference>
<keyword evidence="4" id="KW-0694">RNA-binding</keyword>
<evidence type="ECO:0000256" key="5">
    <source>
        <dbReference type="SAM" id="MobiDB-lite"/>
    </source>
</evidence>
<dbReference type="GO" id="GO:1990904">
    <property type="term" value="C:ribonucleoprotein complex"/>
    <property type="evidence" value="ECO:0007669"/>
    <property type="project" value="UniProtKB-KW"/>
</dbReference>
<dbReference type="GO" id="GO:0005840">
    <property type="term" value="C:ribosome"/>
    <property type="evidence" value="ECO:0007669"/>
    <property type="project" value="UniProtKB-KW"/>
</dbReference>
<dbReference type="InterPro" id="IPR012678">
    <property type="entry name" value="Ribosomal_uL23/eL15/eS24_sf"/>
</dbReference>
<evidence type="ECO:0000256" key="4">
    <source>
        <dbReference type="HAMAP-Rule" id="MF_01369"/>
    </source>
</evidence>
<evidence type="ECO:0000313" key="7">
    <source>
        <dbReference type="Proteomes" id="UP000176628"/>
    </source>
</evidence>
<dbReference type="GO" id="GO:0003735">
    <property type="term" value="F:structural constituent of ribosome"/>
    <property type="evidence" value="ECO:0007669"/>
    <property type="project" value="InterPro"/>
</dbReference>
<evidence type="ECO:0000313" key="6">
    <source>
        <dbReference type="EMBL" id="OGD85727.1"/>
    </source>
</evidence>
<dbReference type="HAMAP" id="MF_01369_B">
    <property type="entry name" value="Ribosomal_uL23_B"/>
    <property type="match status" value="1"/>
</dbReference>
<accession>A0A1F5G1N1</accession>
<evidence type="ECO:0000256" key="2">
    <source>
        <dbReference type="ARBA" id="ARBA00022980"/>
    </source>
</evidence>
<dbReference type="InterPro" id="IPR013025">
    <property type="entry name" value="Ribosomal_uL23-like"/>
</dbReference>